<name>A0A1H0AFT3_9FIRM</name>
<reference evidence="7 8" key="1">
    <citation type="submission" date="2016-10" db="EMBL/GenBank/DDBJ databases">
        <authorList>
            <person name="de Groot N.N."/>
        </authorList>
    </citation>
    <scope>NUCLEOTIDE SEQUENCE [LARGE SCALE GENOMIC DNA]</scope>
    <source>
        <strain evidence="7 8">DSM 1736</strain>
    </source>
</reference>
<dbReference type="RefSeq" id="WP_423069641.1">
    <property type="nucleotide sequence ID" value="NZ_FNHB01000017.1"/>
</dbReference>
<keyword evidence="8" id="KW-1185">Reference proteome</keyword>
<dbReference type="STRING" id="146817.SAMN04488502_11745"/>
<evidence type="ECO:0000313" key="7">
    <source>
        <dbReference type="EMBL" id="SDN31656.1"/>
    </source>
</evidence>
<keyword evidence="4" id="KW-0808">Transferase</keyword>
<feature type="non-terminal residue" evidence="7">
    <location>
        <position position="1"/>
    </location>
</feature>
<dbReference type="AlphaFoldDB" id="A0A1H0AFT3"/>
<dbReference type="InterPro" id="IPR029044">
    <property type="entry name" value="Nucleotide-diphossugar_trans"/>
</dbReference>
<dbReference type="EMBL" id="FNHB01000017">
    <property type="protein sequence ID" value="SDN31656.1"/>
    <property type="molecule type" value="Genomic_DNA"/>
</dbReference>
<dbReference type="GO" id="GO:0005886">
    <property type="term" value="C:plasma membrane"/>
    <property type="evidence" value="ECO:0007669"/>
    <property type="project" value="UniProtKB-SubCell"/>
</dbReference>
<accession>A0A1H0AFT3</accession>
<dbReference type="GO" id="GO:0050501">
    <property type="term" value="F:hyaluronan synthase activity"/>
    <property type="evidence" value="ECO:0007669"/>
    <property type="project" value="TreeGrafter"/>
</dbReference>
<evidence type="ECO:0000256" key="2">
    <source>
        <dbReference type="ARBA" id="ARBA00022475"/>
    </source>
</evidence>
<dbReference type="GO" id="GO:0030213">
    <property type="term" value="P:hyaluronan biosynthetic process"/>
    <property type="evidence" value="ECO:0007669"/>
    <property type="project" value="TreeGrafter"/>
</dbReference>
<organism evidence="7 8">
    <name type="scientific">Dendrosporobacter quercicolus</name>
    <dbReference type="NCBI Taxonomy" id="146817"/>
    <lineage>
        <taxon>Bacteria</taxon>
        <taxon>Bacillati</taxon>
        <taxon>Bacillota</taxon>
        <taxon>Negativicutes</taxon>
        <taxon>Selenomonadales</taxon>
        <taxon>Sporomusaceae</taxon>
        <taxon>Dendrosporobacter</taxon>
    </lineage>
</organism>
<dbReference type="Pfam" id="PF03142">
    <property type="entry name" value="Chitin_synth_2"/>
    <property type="match status" value="1"/>
</dbReference>
<keyword evidence="3" id="KW-0328">Glycosyltransferase</keyword>
<dbReference type="SUPFAM" id="SSF53448">
    <property type="entry name" value="Nucleotide-diphospho-sugar transferases"/>
    <property type="match status" value="1"/>
</dbReference>
<evidence type="ECO:0000256" key="4">
    <source>
        <dbReference type="ARBA" id="ARBA00022679"/>
    </source>
</evidence>
<dbReference type="GO" id="GO:0085029">
    <property type="term" value="P:extracellular matrix assembly"/>
    <property type="evidence" value="ECO:0007669"/>
    <property type="project" value="TreeGrafter"/>
</dbReference>
<evidence type="ECO:0000313" key="8">
    <source>
        <dbReference type="Proteomes" id="UP000214880"/>
    </source>
</evidence>
<keyword evidence="6" id="KW-0812">Transmembrane</keyword>
<evidence type="ECO:0000256" key="6">
    <source>
        <dbReference type="SAM" id="Phobius"/>
    </source>
</evidence>
<evidence type="ECO:0000256" key="1">
    <source>
        <dbReference type="ARBA" id="ARBA00004236"/>
    </source>
</evidence>
<feature type="transmembrane region" description="Helical" evidence="6">
    <location>
        <begin position="181"/>
        <end position="204"/>
    </location>
</feature>
<comment type="subcellular location">
    <subcellularLocation>
        <location evidence="1">Cell membrane</location>
    </subcellularLocation>
</comment>
<keyword evidence="6" id="KW-1133">Transmembrane helix</keyword>
<evidence type="ECO:0000256" key="5">
    <source>
        <dbReference type="ARBA" id="ARBA00023136"/>
    </source>
</evidence>
<protein>
    <submittedName>
        <fullName evidence="7">Chitin synthase</fullName>
    </submittedName>
</protein>
<evidence type="ECO:0000256" key="3">
    <source>
        <dbReference type="ARBA" id="ARBA00022676"/>
    </source>
</evidence>
<keyword evidence="2" id="KW-1003">Cell membrane</keyword>
<feature type="transmembrane region" description="Helical" evidence="6">
    <location>
        <begin position="152"/>
        <end position="175"/>
    </location>
</feature>
<keyword evidence="5 6" id="KW-0472">Membrane</keyword>
<dbReference type="PANTHER" id="PTHR22913">
    <property type="entry name" value="HYALURONAN SYNTHASE"/>
    <property type="match status" value="1"/>
</dbReference>
<dbReference type="PANTHER" id="PTHR22913:SF12">
    <property type="entry name" value="MANNURONAN SYNTHASE"/>
    <property type="match status" value="1"/>
</dbReference>
<feature type="transmembrane region" description="Helical" evidence="6">
    <location>
        <begin position="211"/>
        <end position="235"/>
    </location>
</feature>
<gene>
    <name evidence="7" type="ORF">SAMN04488502_11745</name>
</gene>
<proteinExistence type="predicted"/>
<dbReference type="Proteomes" id="UP000214880">
    <property type="component" value="Unassembled WGS sequence"/>
</dbReference>
<sequence length="262" mass="30414">IVQPFKDKKMGGVSGRTDVANTYTNTLTKMQAVRYFIAFRIMKAAEGYFDAVTCLSGPLSCYRKELVIKHLDSWLNQRFLGEKATFGDDRSMTNFILRENRTGYQDTAICSTIVPNRYGVFLKQQMRWKRSWLRETLIAGGFMWKKEPFMALSFYMGLLVPLLAPVIVLYNLIYIPVLHRVFPLTFILGLCLMALLMSMAQLFLRRSSTWVFGLWFCLYYEAVLLWQMPVAWVTFWKTTWGTRLTPADLAELAKKQGKRQEA</sequence>